<organism evidence="2 3">
    <name type="scientific">Sphingobacterium zhuxiongii</name>
    <dbReference type="NCBI Taxonomy" id="2662364"/>
    <lineage>
        <taxon>Bacteria</taxon>
        <taxon>Pseudomonadati</taxon>
        <taxon>Bacteroidota</taxon>
        <taxon>Sphingobacteriia</taxon>
        <taxon>Sphingobacteriales</taxon>
        <taxon>Sphingobacteriaceae</taxon>
        <taxon>Sphingobacterium</taxon>
    </lineage>
</organism>
<dbReference type="RefSeq" id="WP_153509563.1">
    <property type="nucleotide sequence ID" value="NZ_CP045652.1"/>
</dbReference>
<dbReference type="AlphaFoldDB" id="A0A5Q0Q8R5"/>
<keyword evidence="1" id="KW-0472">Membrane</keyword>
<keyword evidence="3" id="KW-1185">Reference proteome</keyword>
<keyword evidence="1" id="KW-1133">Transmembrane helix</keyword>
<evidence type="ECO:0000313" key="2">
    <source>
        <dbReference type="EMBL" id="QGA25241.1"/>
    </source>
</evidence>
<evidence type="ECO:0000256" key="1">
    <source>
        <dbReference type="SAM" id="Phobius"/>
    </source>
</evidence>
<proteinExistence type="predicted"/>
<accession>A0A5Q0Q8R5</accession>
<keyword evidence="1" id="KW-0812">Transmembrane</keyword>
<sequence length="75" mass="8382">MESLKKILGIVWIILALLTAYFCIAKFGIPKIVSGHQEDVVFGIIILFILTPIITCGLGIFGYYALKGEYDKEKM</sequence>
<reference evidence="2 3" key="1">
    <citation type="submission" date="2019-10" db="EMBL/GenBank/DDBJ databases">
        <authorList>
            <person name="Dong K."/>
        </authorList>
    </citation>
    <scope>NUCLEOTIDE SEQUENCE [LARGE SCALE GENOMIC DNA]</scope>
    <source>
        <strain evidence="3">dk4302</strain>
    </source>
</reference>
<dbReference type="InterPro" id="IPR049211">
    <property type="entry name" value="DUF6814"/>
</dbReference>
<dbReference type="Pfam" id="PF20664">
    <property type="entry name" value="DUF6814"/>
    <property type="match status" value="1"/>
</dbReference>
<dbReference type="KEGG" id="sphe:GFH32_02445"/>
<dbReference type="EMBL" id="CP045652">
    <property type="protein sequence ID" value="QGA25241.1"/>
    <property type="molecule type" value="Genomic_DNA"/>
</dbReference>
<feature type="transmembrane region" description="Helical" evidence="1">
    <location>
        <begin position="41"/>
        <end position="66"/>
    </location>
</feature>
<feature type="transmembrane region" description="Helical" evidence="1">
    <location>
        <begin position="7"/>
        <end position="29"/>
    </location>
</feature>
<dbReference type="Proteomes" id="UP000326921">
    <property type="component" value="Chromosome"/>
</dbReference>
<gene>
    <name evidence="2" type="ORF">GFH32_02445</name>
</gene>
<name>A0A5Q0Q8R5_9SPHI</name>
<protein>
    <submittedName>
        <fullName evidence="2">Uncharacterized protein</fullName>
    </submittedName>
</protein>
<evidence type="ECO:0000313" key="3">
    <source>
        <dbReference type="Proteomes" id="UP000326921"/>
    </source>
</evidence>